<evidence type="ECO:0000256" key="3">
    <source>
        <dbReference type="ARBA" id="ARBA00012356"/>
    </source>
</evidence>
<dbReference type="FunFam" id="3.40.47.10:FF:000018">
    <property type="entry name" value="3-oxoacyl-[acyl-carrier-protein] synthase 2"/>
    <property type="match status" value="1"/>
</dbReference>
<evidence type="ECO:0000313" key="15">
    <source>
        <dbReference type="EMBL" id="QDT57004.1"/>
    </source>
</evidence>
<dbReference type="GO" id="GO:0030497">
    <property type="term" value="P:fatty acid elongation"/>
    <property type="evidence" value="ECO:0007669"/>
    <property type="project" value="UniProtKB-ARBA"/>
</dbReference>
<dbReference type="PIRSF" id="PIRSF000447">
    <property type="entry name" value="KAS_II"/>
    <property type="match status" value="1"/>
</dbReference>
<dbReference type="InParanoid" id="A0A517SLK6"/>
<keyword evidence="8" id="KW-0443">Lipid metabolism</keyword>
<dbReference type="GO" id="GO:0005829">
    <property type="term" value="C:cytosol"/>
    <property type="evidence" value="ECO:0007669"/>
    <property type="project" value="TreeGrafter"/>
</dbReference>
<evidence type="ECO:0000256" key="12">
    <source>
        <dbReference type="PIRSR" id="PIRSR000447-1"/>
    </source>
</evidence>
<dbReference type="PANTHER" id="PTHR11712">
    <property type="entry name" value="POLYKETIDE SYNTHASE-RELATED"/>
    <property type="match status" value="1"/>
</dbReference>
<reference evidence="15 16" key="1">
    <citation type="submission" date="2019-02" db="EMBL/GenBank/DDBJ databases">
        <title>Deep-cultivation of Planctomycetes and their phenomic and genomic characterization uncovers novel biology.</title>
        <authorList>
            <person name="Wiegand S."/>
            <person name="Jogler M."/>
            <person name="Boedeker C."/>
            <person name="Pinto D."/>
            <person name="Vollmers J."/>
            <person name="Rivas-Marin E."/>
            <person name="Kohn T."/>
            <person name="Peeters S.H."/>
            <person name="Heuer A."/>
            <person name="Rast P."/>
            <person name="Oberbeckmann S."/>
            <person name="Bunk B."/>
            <person name="Jeske O."/>
            <person name="Meyerdierks A."/>
            <person name="Storesund J.E."/>
            <person name="Kallscheuer N."/>
            <person name="Luecker S."/>
            <person name="Lage O.M."/>
            <person name="Pohl T."/>
            <person name="Merkel B.J."/>
            <person name="Hornburger P."/>
            <person name="Mueller R.-W."/>
            <person name="Bruemmer F."/>
            <person name="Labrenz M."/>
            <person name="Spormann A.M."/>
            <person name="Op den Camp H."/>
            <person name="Overmann J."/>
            <person name="Amann R."/>
            <person name="Jetten M.S.M."/>
            <person name="Mascher T."/>
            <person name="Medema M.H."/>
            <person name="Devos D.P."/>
            <person name="Kaster A.-K."/>
            <person name="Ovreas L."/>
            <person name="Rohde M."/>
            <person name="Galperin M.Y."/>
            <person name="Jogler C."/>
        </authorList>
    </citation>
    <scope>NUCLEOTIDE SEQUENCE [LARGE SCALE GENOMIC DNA]</scope>
    <source>
        <strain evidence="15 16">Pan44</strain>
    </source>
</reference>
<dbReference type="GO" id="GO:0004315">
    <property type="term" value="F:3-oxoacyl-[acyl-carrier-protein] synthase activity"/>
    <property type="evidence" value="ECO:0007669"/>
    <property type="project" value="UniProtKB-EC"/>
</dbReference>
<proteinExistence type="inferred from homology"/>
<keyword evidence="9 11" id="KW-0275">Fatty acid biosynthesis</keyword>
<dbReference type="InterPro" id="IPR020841">
    <property type="entry name" value="PKS_Beta-ketoAc_synthase_dom"/>
</dbReference>
<evidence type="ECO:0000256" key="2">
    <source>
        <dbReference type="ARBA" id="ARBA00008467"/>
    </source>
</evidence>
<keyword evidence="10 11" id="KW-0012">Acyltransferase</keyword>
<dbReference type="EC" id="2.3.1.179" evidence="3 11"/>
<keyword evidence="6 11" id="KW-0808">Transferase</keyword>
<dbReference type="InterPro" id="IPR017568">
    <property type="entry name" value="3-oxoacyl-ACP_synth-2"/>
</dbReference>
<comment type="catalytic activity">
    <reaction evidence="11">
        <text>(9Z)-hexadecenoyl-[ACP] + malonyl-[ACP] + H(+) = 3-oxo-(11Z)-octadecenoyl-[ACP] + holo-[ACP] + CO2</text>
        <dbReference type="Rhea" id="RHEA:55040"/>
        <dbReference type="Rhea" id="RHEA-COMP:9623"/>
        <dbReference type="Rhea" id="RHEA-COMP:9685"/>
        <dbReference type="Rhea" id="RHEA-COMP:10800"/>
        <dbReference type="Rhea" id="RHEA-COMP:14074"/>
        <dbReference type="ChEBI" id="CHEBI:15378"/>
        <dbReference type="ChEBI" id="CHEBI:16526"/>
        <dbReference type="ChEBI" id="CHEBI:64479"/>
        <dbReference type="ChEBI" id="CHEBI:78449"/>
        <dbReference type="ChEBI" id="CHEBI:83989"/>
        <dbReference type="ChEBI" id="CHEBI:138538"/>
        <dbReference type="EC" id="2.3.1.179"/>
    </reaction>
</comment>
<comment type="similarity">
    <text evidence="2 11 13">Belongs to the thiolase-like superfamily. Beta-ketoacyl-ACP synthases family.</text>
</comment>
<dbReference type="SMART" id="SM00825">
    <property type="entry name" value="PKS_KS"/>
    <property type="match status" value="1"/>
</dbReference>
<evidence type="ECO:0000313" key="16">
    <source>
        <dbReference type="Proteomes" id="UP000315700"/>
    </source>
</evidence>
<evidence type="ECO:0000256" key="7">
    <source>
        <dbReference type="ARBA" id="ARBA00022832"/>
    </source>
</evidence>
<dbReference type="Gene3D" id="3.40.47.10">
    <property type="match status" value="1"/>
</dbReference>
<dbReference type="CDD" id="cd00834">
    <property type="entry name" value="KAS_I_II"/>
    <property type="match status" value="1"/>
</dbReference>
<comment type="pathway">
    <text evidence="1 11">Lipid metabolism; fatty acid biosynthesis.</text>
</comment>
<dbReference type="Pfam" id="PF02801">
    <property type="entry name" value="Ketoacyl-synt_C"/>
    <property type="match status" value="1"/>
</dbReference>
<keyword evidence="7" id="KW-0276">Fatty acid metabolism</keyword>
<evidence type="ECO:0000256" key="6">
    <source>
        <dbReference type="ARBA" id="ARBA00022679"/>
    </source>
</evidence>
<dbReference type="SUPFAM" id="SSF53901">
    <property type="entry name" value="Thiolase-like"/>
    <property type="match status" value="2"/>
</dbReference>
<dbReference type="Pfam" id="PF00109">
    <property type="entry name" value="ketoacyl-synt"/>
    <property type="match status" value="1"/>
</dbReference>
<protein>
    <recommendedName>
        <fullName evidence="4 11">3-oxoacyl-[acyl-carrier-protein] synthase 2</fullName>
        <ecNumber evidence="3 11">2.3.1.179</ecNumber>
    </recommendedName>
</protein>
<gene>
    <name evidence="15" type="primary">fabF_7</name>
    <name evidence="15" type="ORF">Pan44_50690</name>
</gene>
<evidence type="ECO:0000256" key="10">
    <source>
        <dbReference type="ARBA" id="ARBA00023315"/>
    </source>
</evidence>
<evidence type="ECO:0000256" key="5">
    <source>
        <dbReference type="ARBA" id="ARBA00022516"/>
    </source>
</evidence>
<sequence>MRRRVVVTGMGCVSPVGQSPAEAWKQAREGCSGVGPITRFETAGLPTRIAAEVAGFDLGDWIDPRLLPSFAKCGPNIQYGVAAAVQAVRDAGLEVEKQVDPTRFGVYLGSGEGAQDFHLMMTVITESMDANDVCDLRRFIELGLQRLDPEIELHQEPNMLAARLAGLFHARGPNVNSLTACAASTQAIGEATELIRDGSADMMLAGGSHSMIHPFGVTGFCLLTALSKRNDDPTQASRPFDRDRDGFVLGEGAAMLVLEEFEAARKRGAKIYGEVRGYGATSDAYRITDIPPDGNGMARAMQLSLQDARLNPGDLDYINAHGTSTKTNDKVETVALKTALGEAVRAIPVSSTKGSTGHLVAACGALEAMFCLKAISDGLVPPTANYESPDPDCDLDYVPREPRERKLRTVMTNNSGFGGQNASLIFSALGDSAGR</sequence>
<comment type="catalytic activity">
    <reaction evidence="11">
        <text>a fatty acyl-[ACP] + malonyl-[ACP] + H(+) = a 3-oxoacyl-[ACP] + holo-[ACP] + CO2</text>
        <dbReference type="Rhea" id="RHEA:22836"/>
        <dbReference type="Rhea" id="RHEA-COMP:9623"/>
        <dbReference type="Rhea" id="RHEA-COMP:9685"/>
        <dbReference type="Rhea" id="RHEA-COMP:9916"/>
        <dbReference type="Rhea" id="RHEA-COMP:14125"/>
        <dbReference type="ChEBI" id="CHEBI:15378"/>
        <dbReference type="ChEBI" id="CHEBI:16526"/>
        <dbReference type="ChEBI" id="CHEBI:64479"/>
        <dbReference type="ChEBI" id="CHEBI:78449"/>
        <dbReference type="ChEBI" id="CHEBI:78776"/>
        <dbReference type="ChEBI" id="CHEBI:138651"/>
    </reaction>
</comment>
<keyword evidence="5 11" id="KW-0444">Lipid biosynthesis</keyword>
<dbReference type="AlphaFoldDB" id="A0A517SLK6"/>
<comment type="function">
    <text evidence="11">Involved in the type II fatty acid elongation cycle. Catalyzes the elongation of a wide range of acyl-ACP by the addition of two carbons from malonyl-ACP to an acyl acceptor. Can efficiently catalyze the conversion of palmitoleoyl-ACP (cis-hexadec-9-enoyl-ACP) to cis-vaccenoyl-ACP (cis-octadec-11-enoyl-ACP), an essential step in the thermal regulation of fatty acid composition.</text>
</comment>
<organism evidence="15 16">
    <name type="scientific">Caulifigura coniformis</name>
    <dbReference type="NCBI Taxonomy" id="2527983"/>
    <lineage>
        <taxon>Bacteria</taxon>
        <taxon>Pseudomonadati</taxon>
        <taxon>Planctomycetota</taxon>
        <taxon>Planctomycetia</taxon>
        <taxon>Planctomycetales</taxon>
        <taxon>Planctomycetaceae</taxon>
        <taxon>Caulifigura</taxon>
    </lineage>
</organism>
<dbReference type="EMBL" id="CP036271">
    <property type="protein sequence ID" value="QDT57004.1"/>
    <property type="molecule type" value="Genomic_DNA"/>
</dbReference>
<dbReference type="PROSITE" id="PS52004">
    <property type="entry name" value="KS3_2"/>
    <property type="match status" value="1"/>
</dbReference>
<dbReference type="PANTHER" id="PTHR11712:SF336">
    <property type="entry name" value="3-OXOACYL-[ACYL-CARRIER-PROTEIN] SYNTHASE, MITOCHONDRIAL"/>
    <property type="match status" value="1"/>
</dbReference>
<dbReference type="InterPro" id="IPR000794">
    <property type="entry name" value="Beta-ketoacyl_synthase"/>
</dbReference>
<evidence type="ECO:0000259" key="14">
    <source>
        <dbReference type="PROSITE" id="PS52004"/>
    </source>
</evidence>
<accession>A0A517SLK6</accession>
<dbReference type="NCBIfam" id="NF005589">
    <property type="entry name" value="PRK07314.1"/>
    <property type="match status" value="1"/>
</dbReference>
<dbReference type="InterPro" id="IPR014031">
    <property type="entry name" value="Ketoacyl_synth_C"/>
</dbReference>
<dbReference type="Proteomes" id="UP000315700">
    <property type="component" value="Chromosome"/>
</dbReference>
<dbReference type="UniPathway" id="UPA00094"/>
<keyword evidence="16" id="KW-1185">Reference proteome</keyword>
<dbReference type="InterPro" id="IPR016039">
    <property type="entry name" value="Thiolase-like"/>
</dbReference>
<evidence type="ECO:0000256" key="11">
    <source>
        <dbReference type="PIRNR" id="PIRNR000447"/>
    </source>
</evidence>
<dbReference type="FunFam" id="3.40.47.10:FF:000029">
    <property type="entry name" value="3-oxoacyl-[acyl-carrier-protein] synthase 1"/>
    <property type="match status" value="1"/>
</dbReference>
<evidence type="ECO:0000256" key="8">
    <source>
        <dbReference type="ARBA" id="ARBA00023098"/>
    </source>
</evidence>
<dbReference type="RefSeq" id="WP_145034406.1">
    <property type="nucleotide sequence ID" value="NZ_CP036271.1"/>
</dbReference>
<name>A0A517SLK6_9PLAN</name>
<feature type="domain" description="Ketosynthase family 3 (KS3)" evidence="14">
    <location>
        <begin position="2"/>
        <end position="428"/>
    </location>
</feature>
<evidence type="ECO:0000256" key="9">
    <source>
        <dbReference type="ARBA" id="ARBA00023160"/>
    </source>
</evidence>
<feature type="active site" description="For beta-ketoacyl synthase activity" evidence="12">
    <location>
        <position position="181"/>
    </location>
</feature>
<dbReference type="KEGG" id="ccos:Pan44_50690"/>
<evidence type="ECO:0000256" key="1">
    <source>
        <dbReference type="ARBA" id="ARBA00005194"/>
    </source>
</evidence>
<dbReference type="OrthoDB" id="292158at2"/>
<evidence type="ECO:0000256" key="13">
    <source>
        <dbReference type="RuleBase" id="RU003694"/>
    </source>
</evidence>
<dbReference type="InterPro" id="IPR014030">
    <property type="entry name" value="Ketoacyl_synth_N"/>
</dbReference>
<evidence type="ECO:0000256" key="4">
    <source>
        <dbReference type="ARBA" id="ARBA00014657"/>
    </source>
</evidence>